<dbReference type="STRING" id="551459.SAMN05421796_1135"/>
<name>A0A1N7PDT7_9FLAO</name>
<evidence type="ECO:0000313" key="2">
    <source>
        <dbReference type="EMBL" id="SIT08690.1"/>
    </source>
</evidence>
<feature type="domain" description="DUF8202" evidence="1">
    <location>
        <begin position="169"/>
        <end position="356"/>
    </location>
</feature>
<organism evidence="2 3">
    <name type="scientific">Chryseobacterium piscicola</name>
    <dbReference type="NCBI Taxonomy" id="551459"/>
    <lineage>
        <taxon>Bacteria</taxon>
        <taxon>Pseudomonadati</taxon>
        <taxon>Bacteroidota</taxon>
        <taxon>Flavobacteriia</taxon>
        <taxon>Flavobacteriales</taxon>
        <taxon>Weeksellaceae</taxon>
        <taxon>Chryseobacterium group</taxon>
        <taxon>Chryseobacterium</taxon>
    </lineage>
</organism>
<reference evidence="3" key="1">
    <citation type="submission" date="2017-01" db="EMBL/GenBank/DDBJ databases">
        <authorList>
            <person name="Varghese N."/>
            <person name="Submissions S."/>
        </authorList>
    </citation>
    <scope>NUCLEOTIDE SEQUENCE [LARGE SCALE GENOMIC DNA]</scope>
    <source>
        <strain evidence="3">DSM 21068</strain>
    </source>
</reference>
<dbReference type="AlphaFoldDB" id="A0A1N7PDT7"/>
<accession>A0A1N7PDT7</accession>
<dbReference type="EMBL" id="FTOJ01000013">
    <property type="protein sequence ID" value="SIT08690.1"/>
    <property type="molecule type" value="Genomic_DNA"/>
</dbReference>
<gene>
    <name evidence="2" type="ORF">SAMN05421796_1135</name>
</gene>
<evidence type="ECO:0000313" key="3">
    <source>
        <dbReference type="Proteomes" id="UP000186246"/>
    </source>
</evidence>
<sequence>MNYMNKSYLLIFLFCGSFLFSQTTIFGGISDLAFRKTTVKENILPTDTLQNRLMNFHFVKDTVSDNYFNKLSTSLNQSSIFIVSNKFGGADNKLYCKIGSSIVSSQGIIDFTDTLSVQSSVAGHKILTFSKNDNYRKINPIVLINKKTDPLLMIPEILVFSQELSPASKQKIETYLSLKFGITINDISEKNYLSSQNSVIWDSKKNKNFNFRITGLGRDDSFELYQKQSKNWEDNNLMMSLGEAKITNSENISTLQPNTFILWGDNNQSLTFKEADLLSAHPKRDMVRLWKAQVTSSQTNPTKSNVYLTHSGLTQNESIKLRIFSNESNYENDLSNNVNGERLNDSLFIFRNVNWDTDHSKTDYFTFTLDDGQSELQIKLLSTCTDLINGVMKISVPDHIVPFQYSIENMTSGQLVVNSSQGLSNLIEINNLPSAKYKLRIQKQGYPEIIRMFDLEGISNQNIDDHYIWSGTAIELDLNTDYYQYVLTSPSGNTTQSAPFQMNGVGNYQLKIKNKLGCEITKTIAVLNQADYQTLQSNSLFKKITVSPNPSHDGNLTVHVELKASRPMHIKIFNAMGVLVKQGQYNSASDFTIPMTIPAVVGYYNIKIFIPEEGKGVNFLIN</sequence>
<dbReference type="InterPro" id="IPR058515">
    <property type="entry name" value="DUF8202"/>
</dbReference>
<evidence type="ECO:0000259" key="1">
    <source>
        <dbReference type="Pfam" id="PF26628"/>
    </source>
</evidence>
<protein>
    <recommendedName>
        <fullName evidence="1">DUF8202 domain-containing protein</fullName>
    </recommendedName>
</protein>
<dbReference type="Proteomes" id="UP000186246">
    <property type="component" value="Unassembled WGS sequence"/>
</dbReference>
<proteinExistence type="predicted"/>
<dbReference type="Pfam" id="PF26628">
    <property type="entry name" value="DUF8202"/>
    <property type="match status" value="1"/>
</dbReference>